<dbReference type="SUPFAM" id="SSF52540">
    <property type="entry name" value="P-loop containing nucleoside triphosphate hydrolases"/>
    <property type="match status" value="1"/>
</dbReference>
<evidence type="ECO:0000313" key="10">
    <source>
        <dbReference type="EMBL" id="EEX50580.1"/>
    </source>
</evidence>
<keyword evidence="11" id="KW-1185">Reference proteome</keyword>
<dbReference type="InterPro" id="IPR041617">
    <property type="entry name" value="TPR_MalT"/>
</dbReference>
<keyword evidence="6 8" id="KW-0804">Transcription</keyword>
<proteinExistence type="inferred from homology"/>
<dbReference type="InterPro" id="IPR027417">
    <property type="entry name" value="P-loop_NTPase"/>
</dbReference>
<comment type="similarity">
    <text evidence="8">Belongs to the MalT family.</text>
</comment>
<dbReference type="Proteomes" id="UP000005519">
    <property type="component" value="Unassembled WGS sequence"/>
</dbReference>
<dbReference type="GO" id="GO:0005524">
    <property type="term" value="F:ATP binding"/>
    <property type="evidence" value="ECO:0007669"/>
    <property type="project" value="UniProtKB-UniRule"/>
</dbReference>
<evidence type="ECO:0000256" key="7">
    <source>
        <dbReference type="ARBA" id="ARBA00023277"/>
    </source>
</evidence>
<keyword evidence="1 8" id="KW-0547">Nucleotide-binding</keyword>
<sequence>MLIPSKLSCSYRLQNAIERHRLLALLDKAEQYPLVLINAPAGYGKTTLISQWVAGRANVGWYSLDDSDNQTDRFAAYFSAALSKAINQDSQLSDNDRQANLSSLFNQLLIKIANIQPHFYLIIDDYHLIDNEEIHEGLKYWIKHQPPNMTLVLISRSVPPLGIANLRVQEQLLEIDMYQLPFTHQESLDFFHNRLGEQFSAPDATALCDQVEGWPTALQLVSLSAKQHNTSLQEAAKRVAKLNSFHISEYLNDEVLSGIDEETRYFILQCSILRSMNEKLVQHLTGYTNVRKKLEDLERQGLFLQQIDSEDNWWRFHALFASFLTRCCETELYDQLEELHQRAAQAWLELGYVTEALYHAMQLKDTTALLSILQNNAWNLFHHGELALLEQSLSKLDMSNLMRYPNLVLLKAWLAQSQHRQSEVNGIFNEFEYALQQNNIELSKEQQAEFDVLRAQIAINQGDENSALELATDALKDLPDTFYYAQIVATSVIGEAYHCFGDLSKALDVQQSAEKMARQHHTYHNILWSLLQQSEILSAQGFLQAAYDMLDKASGFVKENHLQKVPMYEFLLCLKGKILWEWYSLDRAEAMANAGMEVLQKTEDTLQCLALLSRISLVRGDLDNASRLLKEMTLLQTSHNYHNDWLANADEARTLLWQMTGDKEAARNWLLQNGKPRTDRNHFSQIQWRNLARSYILVEQYDAAQLILDKIIATAERLNLTSSLNRALILRNRLYLLQNKKDLAQKDLIEALRLSRQTNFISAFVVEGDIMAQQIRQLLQLNVLDELALHKAQFILRNINQYYRHKFAHFDEQFVAKLLQNPQVPELLKISPLTQREWQVLGLIYSGYSNEQISEELQVATTTIKTHIRNLYQKINVMNRNEAIDYTRELLKLMGYS</sequence>
<evidence type="ECO:0000256" key="5">
    <source>
        <dbReference type="ARBA" id="ARBA00023159"/>
    </source>
</evidence>
<dbReference type="RefSeq" id="WP_005763798.1">
    <property type="nucleotide sequence ID" value="NZ_GG704811.1"/>
</dbReference>
<dbReference type="PANTHER" id="PTHR44688">
    <property type="entry name" value="DNA-BINDING TRANSCRIPTIONAL ACTIVATOR DEVR_DOSR"/>
    <property type="match status" value="1"/>
</dbReference>
<evidence type="ECO:0000256" key="4">
    <source>
        <dbReference type="ARBA" id="ARBA00023125"/>
    </source>
</evidence>
<dbReference type="InterPro" id="IPR011990">
    <property type="entry name" value="TPR-like_helical_dom_sf"/>
</dbReference>
<feature type="domain" description="HTH luxR-type" evidence="9">
    <location>
        <begin position="826"/>
        <end position="891"/>
    </location>
</feature>
<feature type="binding site" evidence="8">
    <location>
        <begin position="39"/>
        <end position="46"/>
    </location>
    <ligand>
        <name>ATP</name>
        <dbReference type="ChEBI" id="CHEBI:30616"/>
    </ligand>
</feature>
<dbReference type="EMBL" id="ACZR01000009">
    <property type="protein sequence ID" value="EEX50580.1"/>
    <property type="molecule type" value="Genomic_DNA"/>
</dbReference>
<dbReference type="GO" id="GO:0045913">
    <property type="term" value="P:positive regulation of carbohydrate metabolic process"/>
    <property type="evidence" value="ECO:0007669"/>
    <property type="project" value="UniProtKB-UniRule"/>
</dbReference>
<dbReference type="CDD" id="cd06170">
    <property type="entry name" value="LuxR_C_like"/>
    <property type="match status" value="1"/>
</dbReference>
<dbReference type="SUPFAM" id="SSF48452">
    <property type="entry name" value="TPR-like"/>
    <property type="match status" value="1"/>
</dbReference>
<dbReference type="HAMAP" id="MF_01247">
    <property type="entry name" value="HTH_type_MalT"/>
    <property type="match status" value="1"/>
</dbReference>
<dbReference type="Gene3D" id="1.10.10.10">
    <property type="entry name" value="Winged helix-like DNA-binding domain superfamily/Winged helix DNA-binding domain"/>
    <property type="match status" value="1"/>
</dbReference>
<dbReference type="SUPFAM" id="SSF46894">
    <property type="entry name" value="C-terminal effector domain of the bipartite response regulators"/>
    <property type="match status" value="1"/>
</dbReference>
<evidence type="ECO:0000259" key="9">
    <source>
        <dbReference type="PROSITE" id="PS50043"/>
    </source>
</evidence>
<dbReference type="Pfam" id="PF25873">
    <property type="entry name" value="WHD_MalT"/>
    <property type="match status" value="1"/>
</dbReference>
<organism evidence="10 11">
    <name type="scientific">Pasteurella dagmatis ATCC 43325</name>
    <dbReference type="NCBI Taxonomy" id="667128"/>
    <lineage>
        <taxon>Bacteria</taxon>
        <taxon>Pseudomonadati</taxon>
        <taxon>Pseudomonadota</taxon>
        <taxon>Gammaproteobacteria</taxon>
        <taxon>Pasteurellales</taxon>
        <taxon>Pasteurellaceae</taxon>
        <taxon>Pasteurella</taxon>
    </lineage>
</organism>
<accession>C9PP82</accession>
<protein>
    <recommendedName>
        <fullName evidence="8">HTH-type transcriptional regulator MalT</fullName>
    </recommendedName>
    <alternativeName>
        <fullName evidence="8">ATP-dependent transcriptional activator MalT</fullName>
    </alternativeName>
</protein>
<keyword evidence="7 8" id="KW-0119">Carbohydrate metabolism</keyword>
<dbReference type="STRING" id="667128.HMPREF0621_0806"/>
<dbReference type="PROSITE" id="PS00622">
    <property type="entry name" value="HTH_LUXR_1"/>
    <property type="match status" value="1"/>
</dbReference>
<dbReference type="OrthoDB" id="1123107at2"/>
<keyword evidence="5 8" id="KW-0010">Activator</keyword>
<dbReference type="Gene3D" id="1.25.40.10">
    <property type="entry name" value="Tetratricopeptide repeat domain"/>
    <property type="match status" value="1"/>
</dbReference>
<evidence type="ECO:0000256" key="6">
    <source>
        <dbReference type="ARBA" id="ARBA00023163"/>
    </source>
</evidence>
<evidence type="ECO:0000256" key="3">
    <source>
        <dbReference type="ARBA" id="ARBA00023015"/>
    </source>
</evidence>
<comment type="caution">
    <text evidence="10">The sequence shown here is derived from an EMBL/GenBank/DDBJ whole genome shotgun (WGS) entry which is preliminary data.</text>
</comment>
<gene>
    <name evidence="8 10" type="primary">malT</name>
    <name evidence="10" type="ORF">HMPREF0621_0806</name>
</gene>
<dbReference type="Gene3D" id="3.40.50.300">
    <property type="entry name" value="P-loop containing nucleotide triphosphate hydrolases"/>
    <property type="match status" value="1"/>
</dbReference>
<dbReference type="InterPro" id="IPR016032">
    <property type="entry name" value="Sig_transdc_resp-reg_C-effctor"/>
</dbReference>
<dbReference type="Pfam" id="PF00196">
    <property type="entry name" value="GerE"/>
    <property type="match status" value="1"/>
</dbReference>
<reference evidence="10 11" key="1">
    <citation type="submission" date="2009-10" db="EMBL/GenBank/DDBJ databases">
        <authorList>
            <person name="Muzny D."/>
            <person name="Qin X."/>
            <person name="Deng J."/>
            <person name="Jiang H."/>
            <person name="Liu Y."/>
            <person name="Qu J."/>
            <person name="Song X.-Z."/>
            <person name="Zhang L."/>
            <person name="Thornton R."/>
            <person name="Coyle M."/>
            <person name="Francisco L."/>
            <person name="Jackson L."/>
            <person name="Javaid M."/>
            <person name="Korchina V."/>
            <person name="Kovar C."/>
            <person name="Mata R."/>
            <person name="Mathew T."/>
            <person name="Ngo R."/>
            <person name="Nguyen L."/>
            <person name="Nguyen N."/>
            <person name="Okwuonu G."/>
            <person name="Ongeri F."/>
            <person name="Pham C."/>
            <person name="Simmons D."/>
            <person name="Wilczek-Boney K."/>
            <person name="Hale W."/>
            <person name="Jakkamsetti A."/>
            <person name="Pham P."/>
            <person name="Ruth R."/>
            <person name="San Lucas F."/>
            <person name="Warren J."/>
            <person name="Zhang J."/>
            <person name="Zhao Z."/>
            <person name="Zhou C."/>
            <person name="Zhu D."/>
            <person name="Lee S."/>
            <person name="Bess C."/>
            <person name="Blankenburg K."/>
            <person name="Forbes L."/>
            <person name="Fu Q."/>
            <person name="Gubbala S."/>
            <person name="Hirani K."/>
            <person name="Jayaseelan J.C."/>
            <person name="Lara F."/>
            <person name="Munidasa M."/>
            <person name="Palculict T."/>
            <person name="Patil S."/>
            <person name="Pu L.-L."/>
            <person name="Saada N."/>
            <person name="Tang L."/>
            <person name="Weissenberger G."/>
            <person name="Zhu Y."/>
            <person name="Hemphill L."/>
            <person name="Shang Y."/>
            <person name="Youmans B."/>
            <person name="Ayvaz T."/>
            <person name="Ross M."/>
            <person name="Santibanez J."/>
            <person name="Aqrawi P."/>
            <person name="Gross S."/>
            <person name="Joshi V."/>
            <person name="Fowler G."/>
            <person name="Nazareth L."/>
            <person name="Reid J."/>
            <person name="Worley K."/>
            <person name="Petrosino J."/>
            <person name="Highlander S."/>
            <person name="Gibbs R."/>
        </authorList>
    </citation>
    <scope>NUCLEOTIDE SEQUENCE [LARGE SCALE GENOMIC DNA]</scope>
    <source>
        <strain evidence="10 11">ATCC 43325</strain>
    </source>
</reference>
<dbReference type="InterPro" id="IPR036388">
    <property type="entry name" value="WH-like_DNA-bd_sf"/>
</dbReference>
<comment type="subunit">
    <text evidence="8">Monomer in solution. Oligomerizes to an active state in the presence of the positive effectors ATP and maltotriose.</text>
</comment>
<keyword evidence="4 8" id="KW-0238">DNA-binding</keyword>
<dbReference type="NCBIfam" id="NF003420">
    <property type="entry name" value="PRK04841.1"/>
    <property type="match status" value="1"/>
</dbReference>
<dbReference type="PANTHER" id="PTHR44688:SF16">
    <property type="entry name" value="DNA-BINDING TRANSCRIPTIONAL ACTIVATOR DEVR_DOSR"/>
    <property type="match status" value="1"/>
</dbReference>
<dbReference type="HOGENOM" id="CLU_006325_3_0_6"/>
<evidence type="ECO:0000256" key="1">
    <source>
        <dbReference type="ARBA" id="ARBA00022741"/>
    </source>
</evidence>
<dbReference type="PROSITE" id="PS50043">
    <property type="entry name" value="HTH_LUXR_2"/>
    <property type="match status" value="1"/>
</dbReference>
<keyword evidence="3 8" id="KW-0805">Transcription regulation</keyword>
<dbReference type="GO" id="GO:0045893">
    <property type="term" value="P:positive regulation of DNA-templated transcription"/>
    <property type="evidence" value="ECO:0007669"/>
    <property type="project" value="UniProtKB-UniRule"/>
</dbReference>
<dbReference type="PRINTS" id="PR00038">
    <property type="entry name" value="HTHLUXR"/>
</dbReference>
<dbReference type="InterPro" id="IPR000792">
    <property type="entry name" value="Tscrpt_reg_LuxR_C"/>
</dbReference>
<dbReference type="Pfam" id="PF17874">
    <property type="entry name" value="TPR_MalT"/>
    <property type="match status" value="1"/>
</dbReference>
<comment type="activity regulation">
    <text evidence="8">Activated by ATP and maltotriose, which are both required for DNA binding.</text>
</comment>
<comment type="function">
    <text evidence="8">Positively regulates the transcription of the maltose regulon whose gene products are responsible for uptake and catabolism of malto-oligosaccharides. Specifically binds to the promoter region of its target genes, recognizing a short DNA motif called the MalT box.</text>
</comment>
<dbReference type="GO" id="GO:0003700">
    <property type="term" value="F:DNA-binding transcription factor activity"/>
    <property type="evidence" value="ECO:0007669"/>
    <property type="project" value="UniProtKB-UniRule"/>
</dbReference>
<dbReference type="SMART" id="SM00421">
    <property type="entry name" value="HTH_LUXR"/>
    <property type="match status" value="1"/>
</dbReference>
<dbReference type="GO" id="GO:0003677">
    <property type="term" value="F:DNA binding"/>
    <property type="evidence" value="ECO:0007669"/>
    <property type="project" value="UniProtKB-KW"/>
</dbReference>
<evidence type="ECO:0000313" key="11">
    <source>
        <dbReference type="Proteomes" id="UP000005519"/>
    </source>
</evidence>
<name>C9PP82_9PAST</name>
<evidence type="ECO:0000256" key="2">
    <source>
        <dbReference type="ARBA" id="ARBA00022840"/>
    </source>
</evidence>
<keyword evidence="2 8" id="KW-0067">ATP-binding</keyword>
<dbReference type="AlphaFoldDB" id="C9PP82"/>
<dbReference type="InterPro" id="IPR059106">
    <property type="entry name" value="WHD_MalT"/>
</dbReference>
<dbReference type="InterPro" id="IPR023768">
    <property type="entry name" value="Tscrpt_reg_HTH_MalT"/>
</dbReference>
<evidence type="ECO:0000256" key="8">
    <source>
        <dbReference type="HAMAP-Rule" id="MF_01247"/>
    </source>
</evidence>